<accession>A0A0D0AGX2</accession>
<dbReference type="GO" id="GO:0046872">
    <property type="term" value="F:metal ion binding"/>
    <property type="evidence" value="ECO:0007669"/>
    <property type="project" value="UniProtKB-KW"/>
</dbReference>
<evidence type="ECO:0000313" key="4">
    <source>
        <dbReference type="EMBL" id="KIK33477.1"/>
    </source>
</evidence>
<reference evidence="4 5" key="1">
    <citation type="submission" date="2014-04" db="EMBL/GenBank/DDBJ databases">
        <authorList>
            <consortium name="DOE Joint Genome Institute"/>
            <person name="Kuo A."/>
            <person name="Ruytinx J."/>
            <person name="Rineau F."/>
            <person name="Colpaert J."/>
            <person name="Kohler A."/>
            <person name="Nagy L.G."/>
            <person name="Floudas D."/>
            <person name="Copeland A."/>
            <person name="Barry K.W."/>
            <person name="Cichocki N."/>
            <person name="Veneault-Fourrey C."/>
            <person name="LaButti K."/>
            <person name="Lindquist E.A."/>
            <person name="Lipzen A."/>
            <person name="Lundell T."/>
            <person name="Morin E."/>
            <person name="Murat C."/>
            <person name="Sun H."/>
            <person name="Tunlid A."/>
            <person name="Henrissat B."/>
            <person name="Grigoriev I.V."/>
            <person name="Hibbett D.S."/>
            <person name="Martin F."/>
            <person name="Nordberg H.P."/>
            <person name="Cantor M.N."/>
            <person name="Hua S.X."/>
        </authorList>
    </citation>
    <scope>NUCLEOTIDE SEQUENCE [LARGE SCALE GENOMIC DNA]</scope>
    <source>
        <strain evidence="4 5">UH-Slu-Lm8-n1</strain>
    </source>
</reference>
<protein>
    <recommendedName>
        <fullName evidence="3">DDE Tnp4 domain-containing protein</fullName>
    </recommendedName>
</protein>
<evidence type="ECO:0000313" key="5">
    <source>
        <dbReference type="Proteomes" id="UP000054485"/>
    </source>
</evidence>
<dbReference type="HOGENOM" id="CLU_018552_1_4_1"/>
<keyword evidence="5" id="KW-1185">Reference proteome</keyword>
<evidence type="ECO:0000256" key="1">
    <source>
        <dbReference type="ARBA" id="ARBA00001968"/>
    </source>
</evidence>
<keyword evidence="2" id="KW-0479">Metal-binding</keyword>
<name>A0A0D0AGX2_9AGAM</name>
<dbReference type="STRING" id="930992.A0A0D0AGX2"/>
<dbReference type="Pfam" id="PF13359">
    <property type="entry name" value="DDE_Tnp_4"/>
    <property type="match status" value="1"/>
</dbReference>
<evidence type="ECO:0000259" key="3">
    <source>
        <dbReference type="Pfam" id="PF13359"/>
    </source>
</evidence>
<dbReference type="Proteomes" id="UP000054485">
    <property type="component" value="Unassembled WGS sequence"/>
</dbReference>
<feature type="domain" description="DDE Tnp4" evidence="3">
    <location>
        <begin position="192"/>
        <end position="288"/>
    </location>
</feature>
<dbReference type="OrthoDB" id="2687688at2759"/>
<gene>
    <name evidence="4" type="ORF">CY34DRAFT_99522</name>
</gene>
<dbReference type="EMBL" id="KN835934">
    <property type="protein sequence ID" value="KIK33477.1"/>
    <property type="molecule type" value="Genomic_DNA"/>
</dbReference>
<dbReference type="InParanoid" id="A0A0D0AGX2"/>
<dbReference type="InterPro" id="IPR027806">
    <property type="entry name" value="HARBI1_dom"/>
</dbReference>
<organism evidence="4 5">
    <name type="scientific">Suillus luteus UH-Slu-Lm8-n1</name>
    <dbReference type="NCBI Taxonomy" id="930992"/>
    <lineage>
        <taxon>Eukaryota</taxon>
        <taxon>Fungi</taxon>
        <taxon>Dikarya</taxon>
        <taxon>Basidiomycota</taxon>
        <taxon>Agaricomycotina</taxon>
        <taxon>Agaricomycetes</taxon>
        <taxon>Agaricomycetidae</taxon>
        <taxon>Boletales</taxon>
        <taxon>Suillineae</taxon>
        <taxon>Suillaceae</taxon>
        <taxon>Suillus</taxon>
    </lineage>
</organism>
<reference evidence="5" key="2">
    <citation type="submission" date="2015-01" db="EMBL/GenBank/DDBJ databases">
        <title>Evolutionary Origins and Diversification of the Mycorrhizal Mutualists.</title>
        <authorList>
            <consortium name="DOE Joint Genome Institute"/>
            <consortium name="Mycorrhizal Genomics Consortium"/>
            <person name="Kohler A."/>
            <person name="Kuo A."/>
            <person name="Nagy L.G."/>
            <person name="Floudas D."/>
            <person name="Copeland A."/>
            <person name="Barry K.W."/>
            <person name="Cichocki N."/>
            <person name="Veneault-Fourrey C."/>
            <person name="LaButti K."/>
            <person name="Lindquist E.A."/>
            <person name="Lipzen A."/>
            <person name="Lundell T."/>
            <person name="Morin E."/>
            <person name="Murat C."/>
            <person name="Riley R."/>
            <person name="Ohm R."/>
            <person name="Sun H."/>
            <person name="Tunlid A."/>
            <person name="Henrissat B."/>
            <person name="Grigoriev I.V."/>
            <person name="Hibbett D.S."/>
            <person name="Martin F."/>
        </authorList>
    </citation>
    <scope>NUCLEOTIDE SEQUENCE [LARGE SCALE GENOMIC DNA]</scope>
    <source>
        <strain evidence="5">UH-Slu-Lm8-n1</strain>
    </source>
</reference>
<sequence length="290" mass="33032">MSQLSGLSSSHSDTSDYSDDVGVHYDRLQHTIAALRDEVERACIFHKPDQPPPRAPQLHMLVHHKEHRPHLFRQKLRVNPEIFDNILDQISDHPIFHNQSNNPQLPVSIQLAIFLNRAGHYGNAISLEDVAQWAGVSVGSVINCTNRVMVALLEEHDQFIFFPDDNSEDAELAWRFAETRTCPEWRGGYLAIDGSTMDLFAKPAYFGETFYDRKSKYSLGCQAVIMPHNLMIVDYCLGQPGSVHDAYAFKSTRLYEEHANLLPDGHWVWADSAYPLEPWCIPPFKKPHNG</sequence>
<comment type="cofactor">
    <cofactor evidence="1">
        <name>a divalent metal cation</name>
        <dbReference type="ChEBI" id="CHEBI:60240"/>
    </cofactor>
</comment>
<evidence type="ECO:0000256" key="2">
    <source>
        <dbReference type="ARBA" id="ARBA00022723"/>
    </source>
</evidence>
<proteinExistence type="predicted"/>
<dbReference type="AlphaFoldDB" id="A0A0D0AGX2"/>